<dbReference type="Proteomes" id="UP001589670">
    <property type="component" value="Unassembled WGS sequence"/>
</dbReference>
<keyword evidence="2" id="KW-1185">Reference proteome</keyword>
<reference evidence="1 2" key="1">
    <citation type="submission" date="2024-09" db="EMBL/GenBank/DDBJ databases">
        <authorList>
            <person name="Sun Q."/>
            <person name="Mori K."/>
        </authorList>
    </citation>
    <scope>NUCLEOTIDE SEQUENCE [LARGE SCALE GENOMIC DNA]</scope>
    <source>
        <strain evidence="1 2">CECT 9424</strain>
    </source>
</reference>
<name>A0ABV5HWL7_9RHOB</name>
<accession>A0ABV5HWL7</accession>
<dbReference type="EMBL" id="JBHMEC010000004">
    <property type="protein sequence ID" value="MFB9148717.1"/>
    <property type="molecule type" value="Genomic_DNA"/>
</dbReference>
<organism evidence="1 2">
    <name type="scientific">Roseovarius ramblicola</name>
    <dbReference type="NCBI Taxonomy" id="2022336"/>
    <lineage>
        <taxon>Bacteria</taxon>
        <taxon>Pseudomonadati</taxon>
        <taxon>Pseudomonadota</taxon>
        <taxon>Alphaproteobacteria</taxon>
        <taxon>Rhodobacterales</taxon>
        <taxon>Roseobacteraceae</taxon>
        <taxon>Roseovarius</taxon>
    </lineage>
</organism>
<sequence length="81" mass="9188">MNIEQIKKLASAYSRHTDLKQTTLGVYAVNDGKFFLRLADGYDCRTKTAQKVLEWFAANWPEDLAWPESVPRPSANKEDAA</sequence>
<evidence type="ECO:0000313" key="2">
    <source>
        <dbReference type="Proteomes" id="UP001589670"/>
    </source>
</evidence>
<dbReference type="RefSeq" id="WP_377066913.1">
    <property type="nucleotide sequence ID" value="NZ_JBHMEC010000004.1"/>
</dbReference>
<gene>
    <name evidence="1" type="ORF">ACFFU4_03000</name>
</gene>
<proteinExistence type="predicted"/>
<evidence type="ECO:0000313" key="1">
    <source>
        <dbReference type="EMBL" id="MFB9148717.1"/>
    </source>
</evidence>
<comment type="caution">
    <text evidence="1">The sequence shown here is derived from an EMBL/GenBank/DDBJ whole genome shotgun (WGS) entry which is preliminary data.</text>
</comment>
<protein>
    <submittedName>
        <fullName evidence="1">Uncharacterized protein</fullName>
    </submittedName>
</protein>